<sequence>MCTTTCQKTQNSLPNQHTNKTITLGKQKYIYNTYNPPCDSKDITRQLEQLTKDAGPRTFIYGDFNAHHLDWGDNHTDYKGMRIQRYI</sequence>
<reference evidence="2" key="3">
    <citation type="submission" date="2023-05" db="EMBL/GenBank/DDBJ databases">
        <authorList>
            <person name="Smith C.H."/>
        </authorList>
    </citation>
    <scope>NUCLEOTIDE SEQUENCE</scope>
    <source>
        <strain evidence="2">CHS0354</strain>
        <tissue evidence="2">Mantle</tissue>
    </source>
</reference>
<accession>A0AAE0RNS3</accession>
<keyword evidence="3" id="KW-1185">Reference proteome</keyword>
<feature type="non-terminal residue" evidence="2">
    <location>
        <position position="87"/>
    </location>
</feature>
<dbReference type="EMBL" id="JAEAOA010001088">
    <property type="protein sequence ID" value="KAK3576911.1"/>
    <property type="molecule type" value="Genomic_DNA"/>
</dbReference>
<name>A0AAE0RNS3_9BIVA</name>
<dbReference type="SUPFAM" id="SSF56219">
    <property type="entry name" value="DNase I-like"/>
    <property type="match status" value="1"/>
</dbReference>
<dbReference type="AlphaFoldDB" id="A0AAE0RNS3"/>
<dbReference type="Proteomes" id="UP001195483">
    <property type="component" value="Unassembled WGS sequence"/>
</dbReference>
<organism evidence="2 3">
    <name type="scientific">Potamilus streckersoni</name>
    <dbReference type="NCBI Taxonomy" id="2493646"/>
    <lineage>
        <taxon>Eukaryota</taxon>
        <taxon>Metazoa</taxon>
        <taxon>Spiralia</taxon>
        <taxon>Lophotrochozoa</taxon>
        <taxon>Mollusca</taxon>
        <taxon>Bivalvia</taxon>
        <taxon>Autobranchia</taxon>
        <taxon>Heteroconchia</taxon>
        <taxon>Palaeoheterodonta</taxon>
        <taxon>Unionida</taxon>
        <taxon>Unionoidea</taxon>
        <taxon>Unionidae</taxon>
        <taxon>Ambleminae</taxon>
        <taxon>Lampsilini</taxon>
        <taxon>Potamilus</taxon>
    </lineage>
</organism>
<evidence type="ECO:0000313" key="2">
    <source>
        <dbReference type="EMBL" id="KAK3576911.1"/>
    </source>
</evidence>
<reference evidence="2" key="1">
    <citation type="journal article" date="2021" name="Genome Biol. Evol.">
        <title>A High-Quality Reference Genome for a Parasitic Bivalve with Doubly Uniparental Inheritance (Bivalvia: Unionida).</title>
        <authorList>
            <person name="Smith C.H."/>
        </authorList>
    </citation>
    <scope>NUCLEOTIDE SEQUENCE</scope>
    <source>
        <strain evidence="2">CHS0354</strain>
    </source>
</reference>
<gene>
    <name evidence="2" type="ORF">CHS0354_017583</name>
</gene>
<reference evidence="2" key="2">
    <citation type="journal article" date="2021" name="Genome Biol. Evol.">
        <title>Developing a high-quality reference genome for a parasitic bivalve with doubly uniparental inheritance (Bivalvia: Unionida).</title>
        <authorList>
            <person name="Smith C.H."/>
        </authorList>
    </citation>
    <scope>NUCLEOTIDE SEQUENCE</scope>
    <source>
        <strain evidence="2">CHS0354</strain>
        <tissue evidence="2">Mantle</tissue>
    </source>
</reference>
<dbReference type="InterPro" id="IPR036691">
    <property type="entry name" value="Endo/exonu/phosph_ase_sf"/>
</dbReference>
<evidence type="ECO:0000313" key="3">
    <source>
        <dbReference type="Proteomes" id="UP001195483"/>
    </source>
</evidence>
<dbReference type="Gene3D" id="3.60.10.10">
    <property type="entry name" value="Endonuclease/exonuclease/phosphatase"/>
    <property type="match status" value="1"/>
</dbReference>
<dbReference type="InterPro" id="IPR005135">
    <property type="entry name" value="Endo/exonuclease/phosphatase"/>
</dbReference>
<dbReference type="GO" id="GO:0003824">
    <property type="term" value="F:catalytic activity"/>
    <property type="evidence" value="ECO:0007669"/>
    <property type="project" value="InterPro"/>
</dbReference>
<dbReference type="Pfam" id="PF14529">
    <property type="entry name" value="Exo_endo_phos_2"/>
    <property type="match status" value="1"/>
</dbReference>
<proteinExistence type="predicted"/>
<evidence type="ECO:0000259" key="1">
    <source>
        <dbReference type="Pfam" id="PF14529"/>
    </source>
</evidence>
<comment type="caution">
    <text evidence="2">The sequence shown here is derived from an EMBL/GenBank/DDBJ whole genome shotgun (WGS) entry which is preliminary data.</text>
</comment>
<feature type="domain" description="Endonuclease/exonuclease/phosphatase" evidence="1">
    <location>
        <begin position="29"/>
        <end position="83"/>
    </location>
</feature>
<protein>
    <recommendedName>
        <fullName evidence="1">Endonuclease/exonuclease/phosphatase domain-containing protein</fullName>
    </recommendedName>
</protein>